<protein>
    <submittedName>
        <fullName evidence="2">ORF978</fullName>
    </submittedName>
    <submittedName>
        <fullName evidence="1">Wsv334</fullName>
    </submittedName>
</protein>
<evidence type="ECO:0000313" key="2">
    <source>
        <dbReference type="EMBL" id="ATU83805.1"/>
    </source>
</evidence>
<reference evidence="2" key="3">
    <citation type="journal article" date="2018" name="Aquaculture">
        <title>Complete genome sequence of a white spot syndrome virus associated with a disease incursion in Australia.</title>
        <authorList>
            <person name="Oakey J."/>
            <person name="Smith C.S."/>
        </authorList>
    </citation>
    <scope>NUCLEOTIDE SEQUENCE [LARGE SCALE GENOMIC DNA]</scope>
    <source>
        <strain evidence="2">WSSV-AU</strain>
    </source>
</reference>
<evidence type="ECO:0000313" key="1">
    <source>
        <dbReference type="EMBL" id="AFX59711.1"/>
    </source>
</evidence>
<proteinExistence type="predicted"/>
<dbReference type="EMBL" id="JX515788">
    <property type="protein sequence ID" value="AFX59711.1"/>
    <property type="molecule type" value="Genomic_DNA"/>
</dbReference>
<evidence type="ECO:0000313" key="3">
    <source>
        <dbReference type="Proteomes" id="UP000277283"/>
    </source>
</evidence>
<dbReference type="EMBL" id="MF768985">
    <property type="protein sequence ID" value="ATU83805.1"/>
    <property type="molecule type" value="Genomic_DNA"/>
</dbReference>
<reference evidence="1" key="1">
    <citation type="submission" date="2012-08" db="EMBL/GenBank/DDBJ databases">
        <title>Cassytha pubescens and C. glabella (Lauraceae) are not disjunctly distributed between Australia and the Ryukyu Archipelago of Japan - evidence from morphological and molecular data.</title>
        <authorList>
            <person name="Kokubugata G."/>
            <person name="Nakamura K."/>
            <person name="Forster P.I."/>
            <person name="Wilson G.W."/>
            <person name="Holland A.E."/>
            <person name="Hirayama Y."/>
            <person name="Yokota M."/>
        </authorList>
    </citation>
    <scope>NUCLEOTIDE SEQUENCE</scope>
    <source>
        <strain evidence="1">K-LV1</strain>
    </source>
</reference>
<accession>K7WD72</accession>
<sequence>MVDTFEKQQHCFHGLFLADGFLETGAGGALGWAHFQKDNIVNLARVVILKHLKEHTQRFVQIFPSTLCWIRTHEARKHTQRI</sequence>
<dbReference type="Proteomes" id="UP000267516">
    <property type="component" value="Segment"/>
</dbReference>
<name>K7WD72_9VIRU</name>
<organism evidence="1 3">
    <name type="scientific">White spot syndrome virus</name>
    <dbReference type="NCBI Taxonomy" id="342409"/>
    <lineage>
        <taxon>Viruses</taxon>
        <taxon>Viruses incertae sedis</taxon>
        <taxon>Naldaviricetes</taxon>
        <taxon>Nimaviridae</taxon>
        <taxon>Whispovirus</taxon>
    </lineage>
</organism>
<reference evidence="3" key="2">
    <citation type="submission" date="2012-08" db="EMBL/GenBank/DDBJ databases">
        <authorList>
            <person name="Choi T.-J."/>
        </authorList>
    </citation>
    <scope>NUCLEOTIDE SEQUENCE [LARGE SCALE GENOMIC DNA]</scope>
    <source>
        <strain evidence="3">K-LV1</strain>
    </source>
</reference>
<gene>
    <name evidence="1" type="ORF">wssv_03340</name>
</gene>
<dbReference type="Proteomes" id="UP000277283">
    <property type="component" value="Segment"/>
</dbReference>